<dbReference type="InterPro" id="IPR039563">
    <property type="entry name" value="Peptidase_C39_single_dom"/>
</dbReference>
<evidence type="ECO:0000313" key="3">
    <source>
        <dbReference type="Proteomes" id="UP000568380"/>
    </source>
</evidence>
<dbReference type="AlphaFoldDB" id="A0A7W8EFK6"/>
<protein>
    <recommendedName>
        <fullName evidence="1">Peptidase C39-like domain-containing protein</fullName>
    </recommendedName>
</protein>
<keyword evidence="3" id="KW-1185">Reference proteome</keyword>
<comment type="caution">
    <text evidence="2">The sequence shown here is derived from an EMBL/GenBank/DDBJ whole genome shotgun (WGS) entry which is preliminary data.</text>
</comment>
<name>A0A7W8EFK6_9ACTN</name>
<dbReference type="InterPro" id="IPR039564">
    <property type="entry name" value="Peptidase_C39-like"/>
</dbReference>
<accession>A0A7W8EFK6</accession>
<dbReference type="CDD" id="cd02549">
    <property type="entry name" value="Peptidase_C39A"/>
    <property type="match status" value="1"/>
</dbReference>
<gene>
    <name evidence="2" type="ORF">HNR40_003001</name>
</gene>
<organism evidence="2 3">
    <name type="scientific">Nonomuraea endophytica</name>
    <dbReference type="NCBI Taxonomy" id="714136"/>
    <lineage>
        <taxon>Bacteria</taxon>
        <taxon>Bacillati</taxon>
        <taxon>Actinomycetota</taxon>
        <taxon>Actinomycetes</taxon>
        <taxon>Streptosporangiales</taxon>
        <taxon>Streptosporangiaceae</taxon>
        <taxon>Nonomuraea</taxon>
    </lineage>
</organism>
<reference evidence="2 3" key="1">
    <citation type="submission" date="2020-08" db="EMBL/GenBank/DDBJ databases">
        <title>Genomic Encyclopedia of Type Strains, Phase IV (KMG-IV): sequencing the most valuable type-strain genomes for metagenomic binning, comparative biology and taxonomic classification.</title>
        <authorList>
            <person name="Goeker M."/>
        </authorList>
    </citation>
    <scope>NUCLEOTIDE SEQUENCE [LARGE SCALE GENOMIC DNA]</scope>
    <source>
        <strain evidence="2 3">DSM 45385</strain>
    </source>
</reference>
<feature type="domain" description="Peptidase C39-like" evidence="1">
    <location>
        <begin position="136"/>
        <end position="287"/>
    </location>
</feature>
<dbReference type="Proteomes" id="UP000568380">
    <property type="component" value="Unassembled WGS sequence"/>
</dbReference>
<proteinExistence type="predicted"/>
<dbReference type="EMBL" id="JACHIN010000003">
    <property type="protein sequence ID" value="MBB5077528.1"/>
    <property type="molecule type" value="Genomic_DNA"/>
</dbReference>
<dbReference type="Pfam" id="PF13529">
    <property type="entry name" value="Peptidase_C39_2"/>
    <property type="match status" value="1"/>
</dbReference>
<evidence type="ECO:0000313" key="2">
    <source>
        <dbReference type="EMBL" id="MBB5077528.1"/>
    </source>
</evidence>
<dbReference type="Gene3D" id="3.90.70.10">
    <property type="entry name" value="Cysteine proteinases"/>
    <property type="match status" value="1"/>
</dbReference>
<sequence>MPVSYTRLAQGRTAFTELGFAATELVPSWTASAPEGSWIEVALQARLASGEPTKWYVMGRWSEEPGRTSVPGQGDEHGDVAVDTFVAKAPVTACRIRVETHGEGARVRSLGVLASAIPHRPSVAPTPAGTAAAVELDVPRYSQREHTGHYPEWDGGGANWCSPASVAMVLAYWGSGPEPADLSWVTPGDPCPAVDHAARGMYDQSYQGTGNWPFSVAYAGRYGLDGFVTRLRSALELETLVRAGVPVITSLSFKEHELPGSGYSTGGHILVVAGFTAAGDVVVNDPAVPEVRKIYPRAAFENVWLRSSGTGGIAYVLHPPGHVLPPSDGNW</sequence>
<evidence type="ECO:0000259" key="1">
    <source>
        <dbReference type="Pfam" id="PF13529"/>
    </source>
</evidence>
<dbReference type="RefSeq" id="WP_312896349.1">
    <property type="nucleotide sequence ID" value="NZ_JACHIN010000003.1"/>
</dbReference>